<gene>
    <name evidence="1" type="ORF">ElyMa_007027600</name>
</gene>
<dbReference type="AlphaFoldDB" id="A0AAV4JRS1"/>
<keyword evidence="2" id="KW-1185">Reference proteome</keyword>
<evidence type="ECO:0000313" key="2">
    <source>
        <dbReference type="Proteomes" id="UP000762676"/>
    </source>
</evidence>
<reference evidence="1 2" key="1">
    <citation type="journal article" date="2021" name="Elife">
        <title>Chloroplast acquisition without the gene transfer in kleptoplastic sea slugs, Plakobranchus ocellatus.</title>
        <authorList>
            <person name="Maeda T."/>
            <person name="Takahashi S."/>
            <person name="Yoshida T."/>
            <person name="Shimamura S."/>
            <person name="Takaki Y."/>
            <person name="Nagai Y."/>
            <person name="Toyoda A."/>
            <person name="Suzuki Y."/>
            <person name="Arimoto A."/>
            <person name="Ishii H."/>
            <person name="Satoh N."/>
            <person name="Nishiyama T."/>
            <person name="Hasebe M."/>
            <person name="Maruyama T."/>
            <person name="Minagawa J."/>
            <person name="Obokata J."/>
            <person name="Shigenobu S."/>
        </authorList>
    </citation>
    <scope>NUCLEOTIDE SEQUENCE [LARGE SCALE GENOMIC DNA]</scope>
</reference>
<comment type="caution">
    <text evidence="1">The sequence shown here is derived from an EMBL/GenBank/DDBJ whole genome shotgun (WGS) entry which is preliminary data.</text>
</comment>
<sequence length="114" mass="12641">MWTGGKRHVSISLSFPHLSIFRSNLLMLQHRTGGHGKKNSTQSRKVSGSFRIQINRRNFLREDSLHDVSGGATIVFTVKKPGLVSICGSTTRYGSTRVEAGESAFTSEVHLEIR</sequence>
<accession>A0AAV4JRS1</accession>
<evidence type="ECO:0000313" key="1">
    <source>
        <dbReference type="EMBL" id="GFS25469.1"/>
    </source>
</evidence>
<proteinExistence type="predicted"/>
<name>A0AAV4JRS1_9GAST</name>
<dbReference type="EMBL" id="BMAT01014045">
    <property type="protein sequence ID" value="GFS25469.1"/>
    <property type="molecule type" value="Genomic_DNA"/>
</dbReference>
<organism evidence="1 2">
    <name type="scientific">Elysia marginata</name>
    <dbReference type="NCBI Taxonomy" id="1093978"/>
    <lineage>
        <taxon>Eukaryota</taxon>
        <taxon>Metazoa</taxon>
        <taxon>Spiralia</taxon>
        <taxon>Lophotrochozoa</taxon>
        <taxon>Mollusca</taxon>
        <taxon>Gastropoda</taxon>
        <taxon>Heterobranchia</taxon>
        <taxon>Euthyneura</taxon>
        <taxon>Panpulmonata</taxon>
        <taxon>Sacoglossa</taxon>
        <taxon>Placobranchoidea</taxon>
        <taxon>Plakobranchidae</taxon>
        <taxon>Elysia</taxon>
    </lineage>
</organism>
<protein>
    <submittedName>
        <fullName evidence="1">Uncharacterized protein</fullName>
    </submittedName>
</protein>
<dbReference type="Proteomes" id="UP000762676">
    <property type="component" value="Unassembled WGS sequence"/>
</dbReference>